<keyword evidence="4" id="KW-0472">Membrane</keyword>
<name>A0A9X3ITF4_9GAMM</name>
<accession>A0A9X3ITF4</accession>
<evidence type="ECO:0000256" key="2">
    <source>
        <dbReference type="ARBA" id="ARBA00022692"/>
    </source>
</evidence>
<gene>
    <name evidence="7" type="ORF">OUO13_13780</name>
</gene>
<dbReference type="InterPro" id="IPR029095">
    <property type="entry name" value="NarX-like_N"/>
</dbReference>
<dbReference type="AlphaFoldDB" id="A0A9X3ITF4"/>
<reference evidence="7" key="1">
    <citation type="submission" date="2022-11" db="EMBL/GenBank/DDBJ databases">
        <title>Parathalassolutuus dongxingensis gen. nov., sp. nov., a novel member of family Oceanospirillaceae isolated from a coastal shrimp pond in Guangxi, China.</title>
        <authorList>
            <person name="Chen H."/>
        </authorList>
    </citation>
    <scope>NUCLEOTIDE SEQUENCE</scope>
    <source>
        <strain evidence="7">G-43</strain>
    </source>
</reference>
<organism evidence="7 8">
    <name type="scientific">Parathalassolituus penaei</name>
    <dbReference type="NCBI Taxonomy" id="2997323"/>
    <lineage>
        <taxon>Bacteria</taxon>
        <taxon>Pseudomonadati</taxon>
        <taxon>Pseudomonadota</taxon>
        <taxon>Gammaproteobacteria</taxon>
        <taxon>Oceanospirillales</taxon>
        <taxon>Oceanospirillaceae</taxon>
        <taxon>Parathalassolituus</taxon>
    </lineage>
</organism>
<feature type="compositionally biased region" description="Polar residues" evidence="5">
    <location>
        <begin position="289"/>
        <end position="302"/>
    </location>
</feature>
<evidence type="ECO:0000313" key="8">
    <source>
        <dbReference type="Proteomes" id="UP001150830"/>
    </source>
</evidence>
<evidence type="ECO:0000256" key="3">
    <source>
        <dbReference type="ARBA" id="ARBA00022989"/>
    </source>
</evidence>
<evidence type="ECO:0000256" key="5">
    <source>
        <dbReference type="SAM" id="MobiDB-lite"/>
    </source>
</evidence>
<comment type="caution">
    <text evidence="7">The sequence shown here is derived from an EMBL/GenBank/DDBJ whole genome shotgun (WGS) entry which is preliminary data.</text>
</comment>
<dbReference type="RefSeq" id="WP_283174471.1">
    <property type="nucleotide sequence ID" value="NZ_JAPNOA010000039.1"/>
</dbReference>
<evidence type="ECO:0000259" key="6">
    <source>
        <dbReference type="Pfam" id="PF13675"/>
    </source>
</evidence>
<evidence type="ECO:0000313" key="7">
    <source>
        <dbReference type="EMBL" id="MCY0966260.1"/>
    </source>
</evidence>
<proteinExistence type="predicted"/>
<evidence type="ECO:0000256" key="4">
    <source>
        <dbReference type="ARBA" id="ARBA00023136"/>
    </source>
</evidence>
<feature type="domain" description="NarX-like N-terminal" evidence="6">
    <location>
        <begin position="33"/>
        <end position="123"/>
    </location>
</feature>
<sequence>MLSLGILVFVLLAGTAVWFLNPGRPRTNDFTPARLINLAGSLRMLSQRTMKNWLMLGAGHNPDEANRQLLLSVDLFDERLLLLKRWALTPGNQYLVSRVEQAWSRFRGQVCEVPQRDRIQALMRECNDLLYVCDELVEAVVSQSGQREATLVNVAGRQRMLLQRIAKNCMAMSWGLSTETVRHELLDAIDLFEASLQALRNSRFNSAALNEELEMLDHEWQRGRPHCQQHCSGRCTPNEVLLVTDAVQAGMDRVTAMYQQLMDGSSQDVSDEFVRSNLAERPLAPGHNGQRQQNLIHTHTVH</sequence>
<dbReference type="GO" id="GO:0016020">
    <property type="term" value="C:membrane"/>
    <property type="evidence" value="ECO:0007669"/>
    <property type="project" value="UniProtKB-SubCell"/>
</dbReference>
<protein>
    <submittedName>
        <fullName evidence="7">Type IV pili methyl-accepting chemotaxis transducer N-terminal domain-containing protein</fullName>
    </submittedName>
</protein>
<feature type="domain" description="NarX-like N-terminal" evidence="6">
    <location>
        <begin position="142"/>
        <end position="228"/>
    </location>
</feature>
<keyword evidence="8" id="KW-1185">Reference proteome</keyword>
<feature type="region of interest" description="Disordered" evidence="5">
    <location>
        <begin position="281"/>
        <end position="302"/>
    </location>
</feature>
<dbReference type="Pfam" id="PF13675">
    <property type="entry name" value="PilJ"/>
    <property type="match status" value="2"/>
</dbReference>
<dbReference type="EMBL" id="JAPNOA010000039">
    <property type="protein sequence ID" value="MCY0966260.1"/>
    <property type="molecule type" value="Genomic_DNA"/>
</dbReference>
<comment type="subcellular location">
    <subcellularLocation>
        <location evidence="1">Membrane</location>
        <topology evidence="1">Multi-pass membrane protein</topology>
    </subcellularLocation>
</comment>
<keyword evidence="2" id="KW-0812">Transmembrane</keyword>
<evidence type="ECO:0000256" key="1">
    <source>
        <dbReference type="ARBA" id="ARBA00004141"/>
    </source>
</evidence>
<keyword evidence="3" id="KW-1133">Transmembrane helix</keyword>
<dbReference type="Proteomes" id="UP001150830">
    <property type="component" value="Unassembled WGS sequence"/>
</dbReference>